<sequence length="228" mass="25908">KALADTNSVSWSSKSNHFECVLLLCSMMLVRCDSVSPVFTTYINIFLIYLLLFPIACIADESHEEVKLLDKDIIELPAGRFPEPECGYNVHLNDRRGPKLARQVNIGEPLYHRWSCDYGTQHARIYCMMVHNCTVSSARIDSPLIPIIDEFGCSLFPTLIPHVSYVDDLDAGLKSNAFSLDVDEPAVTFHCNIKLLLKLHGICRRPQCIPTEFYARRAQSNPQLFFLR</sequence>
<evidence type="ECO:0000313" key="5">
    <source>
        <dbReference type="WBParaSite" id="PgR021_g082_t01"/>
    </source>
</evidence>
<dbReference type="WBParaSite" id="PgR021_g082_t01">
    <property type="protein sequence ID" value="PgR021_g082_t01"/>
    <property type="gene ID" value="PgR021_g082"/>
</dbReference>
<keyword evidence="1" id="KW-0732">Signal</keyword>
<proteinExistence type="predicted"/>
<evidence type="ECO:0000256" key="2">
    <source>
        <dbReference type="SAM" id="Phobius"/>
    </source>
</evidence>
<name>A0A915B019_PARUN</name>
<dbReference type="PANTHER" id="PTHR22907:SF34">
    <property type="entry name" value="ZP DOMAIN-CONTAINING PROTEIN"/>
    <property type="match status" value="1"/>
</dbReference>
<keyword evidence="2" id="KW-1133">Transmembrane helix</keyword>
<dbReference type="InterPro" id="IPR001507">
    <property type="entry name" value="ZP_dom"/>
</dbReference>
<dbReference type="SMART" id="SM00241">
    <property type="entry name" value="ZP"/>
    <property type="match status" value="1"/>
</dbReference>
<dbReference type="PANTHER" id="PTHR22907">
    <property type="entry name" value="GH04558P"/>
    <property type="match status" value="1"/>
</dbReference>
<feature type="transmembrane region" description="Helical" evidence="2">
    <location>
        <begin position="39"/>
        <end position="59"/>
    </location>
</feature>
<keyword evidence="4" id="KW-1185">Reference proteome</keyword>
<accession>A0A915B019</accession>
<keyword evidence="2" id="KW-0472">Membrane</keyword>
<dbReference type="AlphaFoldDB" id="A0A915B019"/>
<evidence type="ECO:0000313" key="4">
    <source>
        <dbReference type="Proteomes" id="UP000887569"/>
    </source>
</evidence>
<dbReference type="PROSITE" id="PS51034">
    <property type="entry name" value="ZP_2"/>
    <property type="match status" value="1"/>
</dbReference>
<dbReference type="Proteomes" id="UP000887569">
    <property type="component" value="Unplaced"/>
</dbReference>
<dbReference type="InterPro" id="IPR051962">
    <property type="entry name" value="Cuticlin"/>
</dbReference>
<keyword evidence="2" id="KW-0812">Transmembrane</keyword>
<evidence type="ECO:0000256" key="1">
    <source>
        <dbReference type="ARBA" id="ARBA00022729"/>
    </source>
</evidence>
<organism evidence="4 5">
    <name type="scientific">Parascaris univalens</name>
    <name type="common">Nematode worm</name>
    <dbReference type="NCBI Taxonomy" id="6257"/>
    <lineage>
        <taxon>Eukaryota</taxon>
        <taxon>Metazoa</taxon>
        <taxon>Ecdysozoa</taxon>
        <taxon>Nematoda</taxon>
        <taxon>Chromadorea</taxon>
        <taxon>Rhabditida</taxon>
        <taxon>Spirurina</taxon>
        <taxon>Ascaridomorpha</taxon>
        <taxon>Ascaridoidea</taxon>
        <taxon>Ascarididae</taxon>
        <taxon>Parascaris</taxon>
    </lineage>
</organism>
<dbReference type="Pfam" id="PF25301">
    <property type="entry name" value="CUT_C"/>
    <property type="match status" value="1"/>
</dbReference>
<protein>
    <submittedName>
        <fullName evidence="5">ZP domain-containing protein</fullName>
    </submittedName>
</protein>
<evidence type="ECO:0000259" key="3">
    <source>
        <dbReference type="PROSITE" id="PS51034"/>
    </source>
</evidence>
<reference evidence="5" key="1">
    <citation type="submission" date="2022-11" db="UniProtKB">
        <authorList>
            <consortium name="WormBaseParasite"/>
        </authorList>
    </citation>
    <scope>IDENTIFICATION</scope>
</reference>
<feature type="domain" description="ZP" evidence="3">
    <location>
        <begin position="1"/>
        <end position="215"/>
    </location>
</feature>
<dbReference type="InterPro" id="IPR057475">
    <property type="entry name" value="CUT_C"/>
</dbReference>